<dbReference type="GO" id="GO:0046026">
    <property type="term" value="F:precorrin-4 C11-methyltransferase activity"/>
    <property type="evidence" value="ECO:0007669"/>
    <property type="project" value="InterPro"/>
</dbReference>
<dbReference type="CDD" id="cd11641">
    <property type="entry name" value="Precorrin-4_C11-MT"/>
    <property type="match status" value="1"/>
</dbReference>
<protein>
    <submittedName>
        <fullName evidence="8">Cobalt-precorrin 4 C11-methyltransferase</fullName>
    </submittedName>
</protein>
<dbReference type="PANTHER" id="PTHR45790">
    <property type="entry name" value="SIROHEME SYNTHASE-RELATED"/>
    <property type="match status" value="1"/>
</dbReference>
<evidence type="ECO:0000256" key="2">
    <source>
        <dbReference type="ARBA" id="ARBA00005879"/>
    </source>
</evidence>
<comment type="similarity">
    <text evidence="2">Belongs to the precorrin methyltransferase family.</text>
</comment>
<dbReference type="InterPro" id="IPR014776">
    <property type="entry name" value="4pyrrole_Mease_sub2"/>
</dbReference>
<dbReference type="InterPro" id="IPR000878">
    <property type="entry name" value="4pyrrol_Mease"/>
</dbReference>
<keyword evidence="4 8" id="KW-0489">Methyltransferase</keyword>
<dbReference type="RefSeq" id="WP_132921511.1">
    <property type="nucleotide sequence ID" value="NZ_CP075169.1"/>
</dbReference>
<gene>
    <name evidence="8" type="ORF">EZJ58_0593</name>
</gene>
<dbReference type="InterPro" id="IPR003043">
    <property type="entry name" value="Uropor_MeTrfase_CS"/>
</dbReference>
<evidence type="ECO:0000256" key="1">
    <source>
        <dbReference type="ARBA" id="ARBA00004953"/>
    </source>
</evidence>
<organism evidence="8 9">
    <name type="scientific">Sodalis ligni</name>
    <dbReference type="NCBI Taxonomy" id="2697027"/>
    <lineage>
        <taxon>Bacteria</taxon>
        <taxon>Pseudomonadati</taxon>
        <taxon>Pseudomonadota</taxon>
        <taxon>Gammaproteobacteria</taxon>
        <taxon>Enterobacterales</taxon>
        <taxon>Bruguierivoracaceae</taxon>
        <taxon>Sodalis</taxon>
    </lineage>
</organism>
<feature type="domain" description="Tetrapyrrole methylase" evidence="7">
    <location>
        <begin position="10"/>
        <end position="215"/>
    </location>
</feature>
<dbReference type="OrthoDB" id="9815856at2"/>
<evidence type="ECO:0000259" key="7">
    <source>
        <dbReference type="Pfam" id="PF00590"/>
    </source>
</evidence>
<dbReference type="GO" id="GO:0009236">
    <property type="term" value="P:cobalamin biosynthetic process"/>
    <property type="evidence" value="ECO:0007669"/>
    <property type="project" value="UniProtKB-UniPathway"/>
</dbReference>
<dbReference type="Proteomes" id="UP000294555">
    <property type="component" value="Unassembled WGS sequence"/>
</dbReference>
<dbReference type="UniPathway" id="UPA00148"/>
<evidence type="ECO:0000256" key="4">
    <source>
        <dbReference type="ARBA" id="ARBA00022603"/>
    </source>
</evidence>
<dbReference type="InterPro" id="IPR014777">
    <property type="entry name" value="4pyrrole_Mease_sub1"/>
</dbReference>
<accession>A0A4R1NAJ4</accession>
<dbReference type="EMBL" id="SJOI01000001">
    <property type="protein sequence ID" value="TCL02571.1"/>
    <property type="molecule type" value="Genomic_DNA"/>
</dbReference>
<evidence type="ECO:0000256" key="6">
    <source>
        <dbReference type="ARBA" id="ARBA00022691"/>
    </source>
</evidence>
<dbReference type="NCBIfam" id="NF012017">
    <property type="entry name" value="PRK15473.1"/>
    <property type="match status" value="1"/>
</dbReference>
<dbReference type="NCBIfam" id="TIGR01465">
    <property type="entry name" value="cobM_cbiF"/>
    <property type="match status" value="1"/>
</dbReference>
<dbReference type="Gene3D" id="3.40.1010.10">
    <property type="entry name" value="Cobalt-precorrin-4 Transmethylase, Domain 1"/>
    <property type="match status" value="1"/>
</dbReference>
<keyword evidence="3" id="KW-0169">Cobalamin biosynthesis</keyword>
<evidence type="ECO:0000313" key="9">
    <source>
        <dbReference type="Proteomes" id="UP000294555"/>
    </source>
</evidence>
<evidence type="ECO:0000256" key="3">
    <source>
        <dbReference type="ARBA" id="ARBA00022573"/>
    </source>
</evidence>
<name>A0A4R1NAJ4_9GAMM</name>
<keyword evidence="6" id="KW-0949">S-adenosyl-L-methionine</keyword>
<comment type="caution">
    <text evidence="8">The sequence shown here is derived from an EMBL/GenBank/DDBJ whole genome shotgun (WGS) entry which is preliminary data.</text>
</comment>
<dbReference type="Gene3D" id="3.30.950.10">
    <property type="entry name" value="Methyltransferase, Cobalt-precorrin-4 Transmethylase, Domain 2"/>
    <property type="match status" value="1"/>
</dbReference>
<keyword evidence="9" id="KW-1185">Reference proteome</keyword>
<proteinExistence type="inferred from homology"/>
<keyword evidence="5 8" id="KW-0808">Transferase</keyword>
<comment type="pathway">
    <text evidence="1">Cofactor biosynthesis; adenosylcobalamin biosynthesis.</text>
</comment>
<dbReference type="Pfam" id="PF00590">
    <property type="entry name" value="TP_methylase"/>
    <property type="match status" value="1"/>
</dbReference>
<dbReference type="InterPro" id="IPR050161">
    <property type="entry name" value="Siro_Cobalamin_biosynth"/>
</dbReference>
<sequence>MTESFDRRLVWFVGAGPGDRELITLKGYRLLCRADVVIYAGSLINPALLEYCKPEAECYDSAGMTLEDIIRRMHKGIAEGRLVARLQTGDLSLYGSIREQIEELAKLGIGFSTVPGVSAFLGAAAQMGVEYTVPEVSQSLIITRMEGRTPTPPLESLESFAAHRTSMAIFLSVQAIERVARRLMDGGYPADTPAAVIFKATWPEEKTVRGTLSDIAGLARAADIGKTALILVGAFMGDEYHYSKLYHAGFSHEYRQA</sequence>
<dbReference type="AlphaFoldDB" id="A0A4R1NAJ4"/>
<reference evidence="8 9" key="1">
    <citation type="submission" date="2019-02" db="EMBL/GenBank/DDBJ databases">
        <title>Investigation of anaerobic lignin degradation for improved lignocellulosic biofuels.</title>
        <authorList>
            <person name="Deangelis K."/>
        </authorList>
    </citation>
    <scope>NUCLEOTIDE SEQUENCE [LARGE SCALE GENOMIC DNA]</scope>
    <source>
        <strain evidence="8 9">159R</strain>
    </source>
</reference>
<evidence type="ECO:0000313" key="8">
    <source>
        <dbReference type="EMBL" id="TCL02571.1"/>
    </source>
</evidence>
<dbReference type="InterPro" id="IPR006362">
    <property type="entry name" value="Cbl_synth_CobM/CibF"/>
</dbReference>
<evidence type="ECO:0000256" key="5">
    <source>
        <dbReference type="ARBA" id="ARBA00022679"/>
    </source>
</evidence>
<dbReference type="SUPFAM" id="SSF53790">
    <property type="entry name" value="Tetrapyrrole methylase"/>
    <property type="match status" value="1"/>
</dbReference>
<dbReference type="PANTHER" id="PTHR45790:SF4">
    <property type="entry name" value="COBALT-PRECORRIN-4 C(11)-METHYLTRANSFERASE"/>
    <property type="match status" value="1"/>
</dbReference>
<dbReference type="PROSITE" id="PS00839">
    <property type="entry name" value="SUMT_1"/>
    <property type="match status" value="1"/>
</dbReference>
<dbReference type="InterPro" id="IPR035996">
    <property type="entry name" value="4pyrrol_Methylase_sf"/>
</dbReference>
<dbReference type="GO" id="GO:0032259">
    <property type="term" value="P:methylation"/>
    <property type="evidence" value="ECO:0007669"/>
    <property type="project" value="UniProtKB-KW"/>
</dbReference>